<proteinExistence type="predicted"/>
<name>A0A1Y5RBW0_9RHOB</name>
<dbReference type="CDD" id="cd09117">
    <property type="entry name" value="PLDc_Bfil_DEXD_like"/>
    <property type="match status" value="1"/>
</dbReference>
<dbReference type="InterPro" id="IPR006935">
    <property type="entry name" value="Helicase/UvrB_N"/>
</dbReference>
<dbReference type="SUPFAM" id="SSF52540">
    <property type="entry name" value="P-loop containing nucleoside triphosphate hydrolases"/>
    <property type="match status" value="1"/>
</dbReference>
<dbReference type="GO" id="GO:0016787">
    <property type="term" value="F:hydrolase activity"/>
    <property type="evidence" value="ECO:0007669"/>
    <property type="project" value="InterPro"/>
</dbReference>
<evidence type="ECO:0000259" key="1">
    <source>
        <dbReference type="SMART" id="SM00487"/>
    </source>
</evidence>
<dbReference type="InterPro" id="IPR027417">
    <property type="entry name" value="P-loop_NTPase"/>
</dbReference>
<dbReference type="GO" id="GO:0005524">
    <property type="term" value="F:ATP binding"/>
    <property type="evidence" value="ECO:0007669"/>
    <property type="project" value="InterPro"/>
</dbReference>
<dbReference type="InterPro" id="IPR014001">
    <property type="entry name" value="Helicase_ATP-bd"/>
</dbReference>
<dbReference type="GO" id="GO:0003677">
    <property type="term" value="F:DNA binding"/>
    <property type="evidence" value="ECO:0007669"/>
    <property type="project" value="InterPro"/>
</dbReference>
<gene>
    <name evidence="2" type="ORF">TRL7639_00051</name>
</gene>
<reference evidence="2 3" key="1">
    <citation type="submission" date="2017-03" db="EMBL/GenBank/DDBJ databases">
        <authorList>
            <person name="Afonso C.L."/>
            <person name="Miller P.J."/>
            <person name="Scott M.A."/>
            <person name="Spackman E."/>
            <person name="Goraichik I."/>
            <person name="Dimitrov K.M."/>
            <person name="Suarez D.L."/>
            <person name="Swayne D.E."/>
        </authorList>
    </citation>
    <scope>NUCLEOTIDE SEQUENCE [LARGE SCALE GENOMIC DNA]</scope>
    <source>
        <strain evidence="2 3">CECT 7639</strain>
    </source>
</reference>
<dbReference type="Pfam" id="PF04851">
    <property type="entry name" value="ResIII"/>
    <property type="match status" value="1"/>
</dbReference>
<protein>
    <recommendedName>
        <fullName evidence="1">Helicase ATP-binding domain-containing protein</fullName>
    </recommendedName>
</protein>
<dbReference type="RefSeq" id="WP_235820212.1">
    <property type="nucleotide sequence ID" value="NZ_FWFO01000001.1"/>
</dbReference>
<evidence type="ECO:0000313" key="3">
    <source>
        <dbReference type="Proteomes" id="UP000193077"/>
    </source>
</evidence>
<dbReference type="Proteomes" id="UP000193077">
    <property type="component" value="Unassembled WGS sequence"/>
</dbReference>
<dbReference type="AlphaFoldDB" id="A0A1Y5RBW0"/>
<keyword evidence="3" id="KW-1185">Reference proteome</keyword>
<dbReference type="SMART" id="SM00487">
    <property type="entry name" value="DEXDc"/>
    <property type="match status" value="1"/>
</dbReference>
<organism evidence="2 3">
    <name type="scientific">Falsiruegeria litorea R37</name>
    <dbReference type="NCBI Taxonomy" id="1200284"/>
    <lineage>
        <taxon>Bacteria</taxon>
        <taxon>Pseudomonadati</taxon>
        <taxon>Pseudomonadota</taxon>
        <taxon>Alphaproteobacteria</taxon>
        <taxon>Rhodobacterales</taxon>
        <taxon>Roseobacteraceae</taxon>
        <taxon>Falsiruegeria</taxon>
    </lineage>
</organism>
<sequence length="1100" mass="121561">MALEAGDAVAKIGTNIDRPVIDLYRPHIVSGDCLIVTGYQDFLSSLSILMKELPDLKNPVNKSNDCIRIAFGIDTQNAKRFGRAKPVSEEMKLYWLERSGLQVEEERDLLAVLAKSAIQRGNIDLRVFDPELGRANLGISSDRRMHSKIVCSPVGAVAGSANFSRSGLFQNIKYADGLETGTHALQPERQKAAEQIWESSVDWNAAALEILDKLIKPVTAEDAVARMICEQKGFKPWLTGDRKDITSHTLYGYQQDLTYEACSIVYDHGLAFVEAPTGSGKTEIGCHLAEALSETFSRVIPKSPVHGVARKNAAVIAPPKVIPSWKKYSTNSLAAVANSMLAKQHLRGAGDDRKSGLRLDQYGVLIIDESHTVTPGFEQASQMAAAIELAPPSWNVCLSATLLGNRDVDWLAHMQEKRASIYTTPAFIQEMGELFEREMNGLSCLNGQGESTPEFSETGSALSRQARAELSKLLSPFLTRRQRRCIGESKDRTRHSYPKLANHGRARKLKTTKTEQAQLDEIVSLCKDLAPGARVTAVEKSRFGQANTQQSTQDQLYIRNLQNILRVSSAQAHWEMAQGAIGKWLRDFERKTGARNQDDGILQADMFSMLGIDAVPSSPKCDALQKKLSLRPLSELDEKRYKACLKIQESKDRVVFLAERIDTLEIYAEALSQRGHHMNFVVGIPARDKERAVESVFDERPASFVRIKDGKSVESFFRPGGSNSPSGPSSVFLTYKMAEGINLQSADTLVLLGATSNLKELIQGLGRIDRIDSAFGTVNYHLVDIPVGQFASDEKIAQRIGNYRTLAGEDLIDAVLEEEPEDAEVILDSTIEYLGSQRSLRSGNLHDVLSRTKLSVALDRIRLLEKADIRGTWGAELALLSSSERFTALHLKGVDKPGSFFPPRLVLLRDTDAGLALDRDQVSCATSIETAFERTRRLGAEKSHMSLADLTEALEAISGQVGALTEWDLRPARVESLMMACAQFMSRSSRQDLDDQDMFGHLSLQAVEMVCEAWSRLLDPFWEQAKHEVRASFAYEGLPKGYIALEAILEMLGNDENSSTMIFEKMSKVINSAEQLSRNHVPEIGARVSVVLFSKGSGQL</sequence>
<accession>A0A1Y5RBW0</accession>
<dbReference type="EMBL" id="FWFO01000001">
    <property type="protein sequence ID" value="SLN11036.1"/>
    <property type="molecule type" value="Genomic_DNA"/>
</dbReference>
<evidence type="ECO:0000313" key="2">
    <source>
        <dbReference type="EMBL" id="SLN11036.1"/>
    </source>
</evidence>
<feature type="domain" description="Helicase ATP-binding" evidence="1">
    <location>
        <begin position="246"/>
        <end position="430"/>
    </location>
</feature>
<dbReference type="Gene3D" id="3.40.50.300">
    <property type="entry name" value="P-loop containing nucleotide triphosphate hydrolases"/>
    <property type="match status" value="2"/>
</dbReference>